<proteinExistence type="predicted"/>
<evidence type="ECO:0000256" key="1">
    <source>
        <dbReference type="SAM" id="MobiDB-lite"/>
    </source>
</evidence>
<feature type="non-terminal residue" evidence="2">
    <location>
        <position position="1"/>
    </location>
</feature>
<protein>
    <submittedName>
        <fullName evidence="2">Uncharacterized protein</fullName>
    </submittedName>
</protein>
<dbReference type="Proteomes" id="UP000268093">
    <property type="component" value="Unassembled WGS sequence"/>
</dbReference>
<comment type="caution">
    <text evidence="2">The sequence shown here is derived from an EMBL/GenBank/DDBJ whole genome shotgun (WGS) entry which is preliminary data.</text>
</comment>
<evidence type="ECO:0000313" key="2">
    <source>
        <dbReference type="EMBL" id="RUP05151.1"/>
    </source>
</evidence>
<reference evidence="2 3" key="1">
    <citation type="journal article" date="2018" name="New Phytol.">
        <title>Phylogenomics of Endogonaceae and evolution of mycorrhizas within Mucoromycota.</title>
        <authorList>
            <person name="Chang Y."/>
            <person name="Desiro A."/>
            <person name="Na H."/>
            <person name="Sandor L."/>
            <person name="Lipzen A."/>
            <person name="Clum A."/>
            <person name="Barry K."/>
            <person name="Grigoriev I.V."/>
            <person name="Martin F.M."/>
            <person name="Stajich J.E."/>
            <person name="Smith M.E."/>
            <person name="Bonito G."/>
            <person name="Spatafora J.W."/>
        </authorList>
    </citation>
    <scope>NUCLEOTIDE SEQUENCE [LARGE SCALE GENOMIC DNA]</scope>
    <source>
        <strain evidence="2 3">GMNB39</strain>
    </source>
</reference>
<keyword evidence="3" id="KW-1185">Reference proteome</keyword>
<dbReference type="AlphaFoldDB" id="A0A433AQY0"/>
<sequence length="960" mass="108672">HPTIYHALLTSTSPNPPLLSLVRLTNSVSPTPFTFLTLTSRAPPPLNMATPLFRILVTRLRILCSHELHDPDILHDMYLRVYGHTPPFPMTIIADDGISTWGYFYCWDDLVQMVMGGLEFETDRNEDEITDCGEEDREEENCEEEVLMEGTVVVEIVARKLPFPFLPPDPKSPPPNTPKPKRLKYPPELFKPPPNSSTVGVWPHSPMNVWVNAPRDRLESRATLLCIKTCFDDTLYVAPTWLSEHYFIKYKRLLIWETQREDWLIANLPILCPDISIQRVPWKGRRPEYTYFVKLASKRAAKINRHNHNSTYATLRHRVLRLASPWFFSVPILCSMLGYLYKVMYGPINWKLSPISCPDGTVLSGWTGFWKTLQAANEFACPSVRCEKVEGGSVEYLIEQAIPNGEDAEGLEGPPDPERNIASFLPSSREFALQDRLEEEETRVRVRQCFEDTIYVALEWLGEHYWRKYGRVLACMELEDGELTDRLLSLVSRHFGRAIRVVTVHFRGCRHYLTMKPVMPAHKCPNMSQPAVNYRVFRRRVLRLASPAPHSQDVLRSCIEILYDRTFDYTPWEHPSGAVVTADSKRITSWRQWWMEEGGPAEGILVEGLEVDEDTVEKGGGVESDLIRWAGSKVEKYEKGEKEKERGMIGNGLWKRSRKAREIKTKGQSAADEPGDFRLNCTKDEDEWMTDASSDFNEEYDIGLMADVSNDGDETDTGVRNIEWEFDDSSLLVCDDACSARVCDVPLLDGIRSIGAPVIASRSEGRAWDISEIEANNGNLARPNSRSASNSSPNDTQADPSYLPPLPSLPGRSSQRNLMNRPPPILPVGSVETISSLVGPTLRQPGDPTIISAANSPCPVTVLSTKNRKTVTWAVAAGMLPTRSTKSRKVFNQPTTESDGLGRKRRWRISKKMAKMEELQAQLQAQPQLMSSDIVYEWLGSQVPYFNQAMAGELGPLRPF</sequence>
<name>A0A433AQY0_9FUNG</name>
<feature type="compositionally biased region" description="Low complexity" evidence="1">
    <location>
        <begin position="781"/>
        <end position="794"/>
    </location>
</feature>
<gene>
    <name evidence="2" type="ORF">BC936DRAFT_140526</name>
</gene>
<feature type="region of interest" description="Disordered" evidence="1">
    <location>
        <begin position="778"/>
        <end position="825"/>
    </location>
</feature>
<dbReference type="EMBL" id="RBNI01017213">
    <property type="protein sequence ID" value="RUP05151.1"/>
    <property type="molecule type" value="Genomic_DNA"/>
</dbReference>
<evidence type="ECO:0000313" key="3">
    <source>
        <dbReference type="Proteomes" id="UP000268093"/>
    </source>
</evidence>
<organism evidence="2 3">
    <name type="scientific">Jimgerdemannia flammicorona</name>
    <dbReference type="NCBI Taxonomy" id="994334"/>
    <lineage>
        <taxon>Eukaryota</taxon>
        <taxon>Fungi</taxon>
        <taxon>Fungi incertae sedis</taxon>
        <taxon>Mucoromycota</taxon>
        <taxon>Mucoromycotina</taxon>
        <taxon>Endogonomycetes</taxon>
        <taxon>Endogonales</taxon>
        <taxon>Endogonaceae</taxon>
        <taxon>Jimgerdemannia</taxon>
    </lineage>
</organism>
<accession>A0A433AQY0</accession>